<sequence length="440" mass="51091">MIWIVTILATLMYLGFGVIYAAGFSKRKHFRWSMLITAAAIFLTQAGMFFWLQAENYVGATIWMGLGYILMMLALWVNVRITWTVASYYAVWASCTWYLAYEVSMVCCYLLNKRWGIPTSVFPAVLFLVGAIGVIVCRYTVAIWIPEDKRFLIGPRQLTSALVLLGMQGYLFLWFVEQCSGIQNELLQGGDWFGILQMQILCVVVLYLQNELFKKSAMRQERLVSDLLWRQQKEHYRIAKENIDIINRKCHDLKHQISALRDMCTKEEREKYIEEIQDSIQIYEAMVKTGNDVLDTILTEKSLACKANNIVVSCVADGEGLEFLHPVDLYTIFGNAMDNAIECVKHFKEKEKRQIDVLIHRQHQFLIVQIMNPVERELEFEDNLPVTTKHDKDYHGYGLRSIKNTVKKYNGVFQVKIKDGCFCLKILFPVKKEWEKVPMD</sequence>
<evidence type="ECO:0000256" key="1">
    <source>
        <dbReference type="SAM" id="Phobius"/>
    </source>
</evidence>
<dbReference type="CDD" id="cd16935">
    <property type="entry name" value="HATPase_AgrC-ComD-like"/>
    <property type="match status" value="1"/>
</dbReference>
<dbReference type="Pfam" id="PF14501">
    <property type="entry name" value="HATPase_c_5"/>
    <property type="match status" value="1"/>
</dbReference>
<dbReference type="SUPFAM" id="SSF55874">
    <property type="entry name" value="ATPase domain of HSP90 chaperone/DNA topoisomerase II/histidine kinase"/>
    <property type="match status" value="1"/>
</dbReference>
<dbReference type="EMBL" id="JAPZED010000007">
    <property type="protein sequence ID" value="MCZ7694012.1"/>
    <property type="molecule type" value="Genomic_DNA"/>
</dbReference>
<feature type="transmembrane region" description="Helical" evidence="1">
    <location>
        <begin position="6"/>
        <end position="25"/>
    </location>
</feature>
<evidence type="ECO:0000259" key="2">
    <source>
        <dbReference type="Pfam" id="PF14501"/>
    </source>
</evidence>
<accession>A0A414PET2</accession>
<dbReference type="PANTHER" id="PTHR40448">
    <property type="entry name" value="TWO-COMPONENT SENSOR HISTIDINE KINASE"/>
    <property type="match status" value="1"/>
</dbReference>
<name>A0A414PET2_MEDGN</name>
<gene>
    <name evidence="3" type="ORF">O8D18_08145</name>
</gene>
<keyword evidence="1" id="KW-0812">Transmembrane</keyword>
<dbReference type="InterPro" id="IPR036890">
    <property type="entry name" value="HATPase_C_sf"/>
</dbReference>
<feature type="transmembrane region" description="Helical" evidence="1">
    <location>
        <begin position="89"/>
        <end position="112"/>
    </location>
</feature>
<feature type="domain" description="Sensor histidine kinase NatK-like C-terminal" evidence="2">
    <location>
        <begin position="324"/>
        <end position="429"/>
    </location>
</feature>
<organism evidence="3 4">
    <name type="scientific">Mediterraneibacter gnavus</name>
    <name type="common">Ruminococcus gnavus</name>
    <dbReference type="NCBI Taxonomy" id="33038"/>
    <lineage>
        <taxon>Bacteria</taxon>
        <taxon>Bacillati</taxon>
        <taxon>Bacillota</taxon>
        <taxon>Clostridia</taxon>
        <taxon>Lachnospirales</taxon>
        <taxon>Lachnospiraceae</taxon>
        <taxon>Mediterraneibacter</taxon>
    </lineage>
</organism>
<feature type="transmembrane region" description="Helical" evidence="1">
    <location>
        <begin position="192"/>
        <end position="209"/>
    </location>
</feature>
<dbReference type="Gene3D" id="3.30.565.10">
    <property type="entry name" value="Histidine kinase-like ATPase, C-terminal domain"/>
    <property type="match status" value="1"/>
</dbReference>
<dbReference type="AlphaFoldDB" id="A0A414PET2"/>
<dbReference type="Proteomes" id="UP001148455">
    <property type="component" value="Unassembled WGS sequence"/>
</dbReference>
<dbReference type="RefSeq" id="WP_118051768.1">
    <property type="nucleotide sequence ID" value="NZ_CACRUK010000015.1"/>
</dbReference>
<feature type="transmembrane region" description="Helical" evidence="1">
    <location>
        <begin position="158"/>
        <end position="176"/>
    </location>
</feature>
<feature type="transmembrane region" description="Helical" evidence="1">
    <location>
        <begin position="32"/>
        <end position="51"/>
    </location>
</feature>
<evidence type="ECO:0000313" key="3">
    <source>
        <dbReference type="EMBL" id="MCZ7694012.1"/>
    </source>
</evidence>
<dbReference type="InterPro" id="IPR032834">
    <property type="entry name" value="NatK-like_C"/>
</dbReference>
<feature type="transmembrane region" description="Helical" evidence="1">
    <location>
        <begin position="124"/>
        <end position="146"/>
    </location>
</feature>
<dbReference type="PANTHER" id="PTHR40448:SF1">
    <property type="entry name" value="TWO-COMPONENT SENSOR HISTIDINE KINASE"/>
    <property type="match status" value="1"/>
</dbReference>
<proteinExistence type="predicted"/>
<evidence type="ECO:0000313" key="4">
    <source>
        <dbReference type="Proteomes" id="UP001148455"/>
    </source>
</evidence>
<protein>
    <submittedName>
        <fullName evidence="3">GHKL domain-containing protein</fullName>
    </submittedName>
</protein>
<comment type="caution">
    <text evidence="3">The sequence shown here is derived from an EMBL/GenBank/DDBJ whole genome shotgun (WGS) entry which is preliminary data.</text>
</comment>
<reference evidence="3" key="1">
    <citation type="submission" date="2022-12" db="EMBL/GenBank/DDBJ databases">
        <title>Genome of R. gnavus strain RSHDN_123.</title>
        <authorList>
            <person name="Abdugheni R."/>
        </authorList>
    </citation>
    <scope>NUCLEOTIDE SEQUENCE</scope>
    <source>
        <strain evidence="3">RSHDN_123</strain>
    </source>
</reference>
<feature type="transmembrane region" description="Helical" evidence="1">
    <location>
        <begin position="57"/>
        <end position="77"/>
    </location>
</feature>
<keyword evidence="1" id="KW-1133">Transmembrane helix</keyword>
<dbReference type="GO" id="GO:0042802">
    <property type="term" value="F:identical protein binding"/>
    <property type="evidence" value="ECO:0007669"/>
    <property type="project" value="TreeGrafter"/>
</dbReference>
<keyword evidence="1" id="KW-0472">Membrane</keyword>